<dbReference type="Pfam" id="PF14237">
    <property type="entry name" value="GYF_2"/>
    <property type="match status" value="1"/>
</dbReference>
<dbReference type="RefSeq" id="WP_316413398.1">
    <property type="nucleotide sequence ID" value="NZ_AP027080.1"/>
</dbReference>
<dbReference type="Gene3D" id="3.30.700.10">
    <property type="entry name" value="Glycoprotein, Type 4 Pilin"/>
    <property type="match status" value="1"/>
</dbReference>
<feature type="domain" description="GYF" evidence="2">
    <location>
        <begin position="5"/>
        <end position="51"/>
    </location>
</feature>
<keyword evidence="1" id="KW-1133">Transmembrane helix</keyword>
<evidence type="ECO:0000256" key="1">
    <source>
        <dbReference type="SAM" id="Phobius"/>
    </source>
</evidence>
<name>A0AA48GS87_9BACT</name>
<evidence type="ECO:0000259" key="2">
    <source>
        <dbReference type="Pfam" id="PF14237"/>
    </source>
</evidence>
<dbReference type="AlphaFoldDB" id="A0AA48GS87"/>
<feature type="transmembrane region" description="Helical" evidence="1">
    <location>
        <begin position="123"/>
        <end position="154"/>
    </location>
</feature>
<accession>A0AA48GS87</accession>
<sequence length="282" mass="29465">MDVAWYYSAGGQDRTGPVSWAEIEAAYRSGVIGPQSLLWASHLAGWVPAGTLLDAPTPPPPPASGPAEAPGSRAAFHCGLWALLSMCLCFPVALALAIAAIVQNQKASRMARENPGTYRKPGNGGLVMAIIALCVLPLLALLGIVSAIAIPAFLGQRERARDKAAIANLDSGLYALAGDFDRLKDRAPQEIKAGLEAGLRAQPGRNPWNEAAPAFSYEVEVVTGTDGQGFRDATRAAGGALGQCAYVVQFPGEHQPGMVGGVVRTKNPVGGSPWFVKVRSLD</sequence>
<proteinExistence type="predicted"/>
<gene>
    <name evidence="3" type="ORF">METEAL_38990</name>
</gene>
<keyword evidence="1" id="KW-0812">Transmembrane</keyword>
<dbReference type="KEGG" id="msil:METEAL_38990"/>
<dbReference type="InterPro" id="IPR025640">
    <property type="entry name" value="GYF_2"/>
</dbReference>
<evidence type="ECO:0000313" key="4">
    <source>
        <dbReference type="Proteomes" id="UP001238179"/>
    </source>
</evidence>
<dbReference type="SUPFAM" id="SSF54523">
    <property type="entry name" value="Pili subunits"/>
    <property type="match status" value="1"/>
</dbReference>
<evidence type="ECO:0000313" key="3">
    <source>
        <dbReference type="EMBL" id="BDU74725.1"/>
    </source>
</evidence>
<protein>
    <recommendedName>
        <fullName evidence="2">GYF domain-containing protein</fullName>
    </recommendedName>
</protein>
<dbReference type="Proteomes" id="UP001238179">
    <property type="component" value="Chromosome"/>
</dbReference>
<feature type="transmembrane region" description="Helical" evidence="1">
    <location>
        <begin position="80"/>
        <end position="102"/>
    </location>
</feature>
<keyword evidence="1" id="KW-0472">Membrane</keyword>
<dbReference type="InterPro" id="IPR045584">
    <property type="entry name" value="Pilin-like"/>
</dbReference>
<organism evidence="3 4">
    <name type="scientific">Mesoterricola silvestris</name>
    <dbReference type="NCBI Taxonomy" id="2927979"/>
    <lineage>
        <taxon>Bacteria</taxon>
        <taxon>Pseudomonadati</taxon>
        <taxon>Acidobacteriota</taxon>
        <taxon>Holophagae</taxon>
        <taxon>Holophagales</taxon>
        <taxon>Holophagaceae</taxon>
        <taxon>Mesoterricola</taxon>
    </lineage>
</organism>
<reference evidence="4" key="1">
    <citation type="journal article" date="2023" name="Int. J. Syst. Evol. Microbiol.">
        <title>Mesoterricola silvestris gen. nov., sp. nov., Mesoterricola sediminis sp. nov., Geothrix oryzae sp. nov., Geothrix edaphica sp. nov., Geothrix rubra sp. nov., and Geothrix limicola sp. nov., six novel members of Acidobacteriota isolated from soils.</title>
        <authorList>
            <person name="Itoh H."/>
            <person name="Sugisawa Y."/>
            <person name="Mise K."/>
            <person name="Xu Z."/>
            <person name="Kuniyasu M."/>
            <person name="Ushijima N."/>
            <person name="Kawano K."/>
            <person name="Kobayashi E."/>
            <person name="Shiratori Y."/>
            <person name="Masuda Y."/>
            <person name="Senoo K."/>
        </authorList>
    </citation>
    <scope>NUCLEOTIDE SEQUENCE [LARGE SCALE GENOMIC DNA]</scope>
    <source>
        <strain evidence="4">W79</strain>
    </source>
</reference>
<dbReference type="EMBL" id="AP027080">
    <property type="protein sequence ID" value="BDU74725.1"/>
    <property type="molecule type" value="Genomic_DNA"/>
</dbReference>
<keyword evidence="4" id="KW-1185">Reference proteome</keyword>